<dbReference type="EC" id="3.5.1.88" evidence="2"/>
<dbReference type="NCBIfam" id="TIGR00079">
    <property type="entry name" value="pept_deformyl"/>
    <property type="match status" value="1"/>
</dbReference>
<dbReference type="GO" id="GO:0042586">
    <property type="term" value="F:peptide deformylase activity"/>
    <property type="evidence" value="ECO:0007669"/>
    <property type="project" value="UniProtKB-EC"/>
</dbReference>
<keyword evidence="2" id="KW-0648">Protein biosynthesis</keyword>
<feature type="active site" evidence="2">
    <location>
        <position position="137"/>
    </location>
</feature>
<organism evidence="3 4">
    <name type="scientific">Yoonia phaeophyticola</name>
    <dbReference type="NCBI Taxonomy" id="3137369"/>
    <lineage>
        <taxon>Bacteria</taxon>
        <taxon>Pseudomonadati</taxon>
        <taxon>Pseudomonadota</taxon>
        <taxon>Alphaproteobacteria</taxon>
        <taxon>Rhodobacterales</taxon>
        <taxon>Paracoccaceae</taxon>
        <taxon>Yoonia</taxon>
    </lineage>
</organism>
<accession>A0ABZ2V7B5</accession>
<evidence type="ECO:0000256" key="2">
    <source>
        <dbReference type="HAMAP-Rule" id="MF_00163"/>
    </source>
</evidence>
<dbReference type="SUPFAM" id="SSF56420">
    <property type="entry name" value="Peptide deformylase"/>
    <property type="match status" value="1"/>
</dbReference>
<feature type="binding site" evidence="2">
    <location>
        <position position="94"/>
    </location>
    <ligand>
        <name>Fe cation</name>
        <dbReference type="ChEBI" id="CHEBI:24875"/>
    </ligand>
</feature>
<dbReference type="CDD" id="cd00487">
    <property type="entry name" value="Pep_deformylase"/>
    <property type="match status" value="1"/>
</dbReference>
<keyword evidence="2" id="KW-0408">Iron</keyword>
<dbReference type="RefSeq" id="WP_341368563.1">
    <property type="nucleotide sequence ID" value="NZ_CP150951.2"/>
</dbReference>
<proteinExistence type="inferred from homology"/>
<dbReference type="InterPro" id="IPR036821">
    <property type="entry name" value="Peptide_deformylase_sf"/>
</dbReference>
<dbReference type="PANTHER" id="PTHR10458:SF22">
    <property type="entry name" value="PEPTIDE DEFORMYLASE"/>
    <property type="match status" value="1"/>
</dbReference>
<dbReference type="Gene3D" id="3.90.45.10">
    <property type="entry name" value="Peptide deformylase"/>
    <property type="match status" value="1"/>
</dbReference>
<dbReference type="PRINTS" id="PR01576">
    <property type="entry name" value="PDEFORMYLASE"/>
</dbReference>
<keyword evidence="4" id="KW-1185">Reference proteome</keyword>
<feature type="binding site" evidence="2">
    <location>
        <position position="136"/>
    </location>
    <ligand>
        <name>Fe cation</name>
        <dbReference type="ChEBI" id="CHEBI:24875"/>
    </ligand>
</feature>
<dbReference type="PIRSF" id="PIRSF004749">
    <property type="entry name" value="Pep_def"/>
    <property type="match status" value="1"/>
</dbReference>
<evidence type="ECO:0000256" key="1">
    <source>
        <dbReference type="ARBA" id="ARBA00010759"/>
    </source>
</evidence>
<keyword evidence="2 3" id="KW-0378">Hydrolase</keyword>
<dbReference type="Pfam" id="PF01327">
    <property type="entry name" value="Pep_deformylase"/>
    <property type="match status" value="1"/>
</dbReference>
<dbReference type="HAMAP" id="MF_00163">
    <property type="entry name" value="Pep_deformylase"/>
    <property type="match status" value="1"/>
</dbReference>
<reference evidence="4" key="1">
    <citation type="submission" date="2024-04" db="EMBL/GenBank/DDBJ databases">
        <title>Phylogenomic analyses of a clade within the roseobacter group suggest taxonomic reassignments of species of the genera Aestuariivita, Citreicella, Loktanella, Nautella, Pelagibaca, Ruegeria, Thalassobius, Thiobacimonas and Tropicibacter, and the proposal o.</title>
        <authorList>
            <person name="Jeon C.O."/>
        </authorList>
    </citation>
    <scope>NUCLEOTIDE SEQUENCE [LARGE SCALE GENOMIC DNA]</scope>
    <source>
        <strain evidence="4">BS5-3</strain>
    </source>
</reference>
<protein>
    <recommendedName>
        <fullName evidence="2">Peptide deformylase</fullName>
        <shortName evidence="2">PDF</shortName>
        <ecNumber evidence="2">3.5.1.88</ecNumber>
    </recommendedName>
    <alternativeName>
        <fullName evidence="2">Polypeptide deformylase</fullName>
    </alternativeName>
</protein>
<evidence type="ECO:0000313" key="4">
    <source>
        <dbReference type="Proteomes" id="UP001440612"/>
    </source>
</evidence>
<comment type="similarity">
    <text evidence="1 2">Belongs to the polypeptide deformylase family.</text>
</comment>
<dbReference type="InterPro" id="IPR023635">
    <property type="entry name" value="Peptide_deformylase"/>
</dbReference>
<sequence>MAELDLRFEGDPVLRTVCAPVTVFDPALADLISDMFATMYAAPGRGLAAPQVGVTGRIFVTDVTWKDQDPTPIAFVNPEIRGQADEVVIGTEACLSIPGRAFGVSRPVWVDARWQDAEGRAQEARLTGPQAICFCHELDHLNGVLITDHRVAQ</sequence>
<evidence type="ECO:0000313" key="3">
    <source>
        <dbReference type="EMBL" id="WZC50461.1"/>
    </source>
</evidence>
<gene>
    <name evidence="2 3" type="primary">def</name>
    <name evidence="3" type="ORF">AABB29_07505</name>
</gene>
<keyword evidence="2" id="KW-0479">Metal-binding</keyword>
<dbReference type="EMBL" id="CP150951">
    <property type="protein sequence ID" value="WZC50461.1"/>
    <property type="molecule type" value="Genomic_DNA"/>
</dbReference>
<name>A0ABZ2V7B5_9RHOB</name>
<comment type="catalytic activity">
    <reaction evidence="2">
        <text>N-terminal N-formyl-L-methionyl-[peptide] + H2O = N-terminal L-methionyl-[peptide] + formate</text>
        <dbReference type="Rhea" id="RHEA:24420"/>
        <dbReference type="Rhea" id="RHEA-COMP:10639"/>
        <dbReference type="Rhea" id="RHEA-COMP:10640"/>
        <dbReference type="ChEBI" id="CHEBI:15377"/>
        <dbReference type="ChEBI" id="CHEBI:15740"/>
        <dbReference type="ChEBI" id="CHEBI:49298"/>
        <dbReference type="ChEBI" id="CHEBI:64731"/>
        <dbReference type="EC" id="3.5.1.88"/>
    </reaction>
</comment>
<comment type="cofactor">
    <cofactor evidence="2">
        <name>Fe(2+)</name>
        <dbReference type="ChEBI" id="CHEBI:29033"/>
    </cofactor>
    <text evidence="2">Binds 1 Fe(2+) ion.</text>
</comment>
<feature type="binding site" evidence="2">
    <location>
        <position position="140"/>
    </location>
    <ligand>
        <name>Fe cation</name>
        <dbReference type="ChEBI" id="CHEBI:24875"/>
    </ligand>
</feature>
<dbReference type="Proteomes" id="UP001440612">
    <property type="component" value="Chromosome"/>
</dbReference>
<dbReference type="NCBIfam" id="NF001159">
    <property type="entry name" value="PRK00150.1-3"/>
    <property type="match status" value="1"/>
</dbReference>
<dbReference type="PANTHER" id="PTHR10458">
    <property type="entry name" value="PEPTIDE DEFORMYLASE"/>
    <property type="match status" value="1"/>
</dbReference>
<comment type="function">
    <text evidence="2">Removes the formyl group from the N-terminal Met of newly synthesized proteins. Requires at least a dipeptide for an efficient rate of reaction. N-terminal L-methionine is a prerequisite for activity but the enzyme has broad specificity at other positions.</text>
</comment>